<reference evidence="1" key="1">
    <citation type="journal article" date="2022" name="Int. J. Mol. Sci.">
        <title>Draft Genome of Tanacetum Coccineum: Genomic Comparison of Closely Related Tanacetum-Family Plants.</title>
        <authorList>
            <person name="Yamashiro T."/>
            <person name="Shiraishi A."/>
            <person name="Nakayama K."/>
            <person name="Satake H."/>
        </authorList>
    </citation>
    <scope>NUCLEOTIDE SEQUENCE</scope>
</reference>
<keyword evidence="2" id="KW-1185">Reference proteome</keyword>
<name>A0ABQ4ZZB4_9ASTR</name>
<gene>
    <name evidence="1" type="ORF">Tco_0802310</name>
</gene>
<evidence type="ECO:0000313" key="1">
    <source>
        <dbReference type="EMBL" id="GJS95342.1"/>
    </source>
</evidence>
<comment type="caution">
    <text evidence="1">The sequence shown here is derived from an EMBL/GenBank/DDBJ whole genome shotgun (WGS) entry which is preliminary data.</text>
</comment>
<accession>A0ABQ4ZZB4</accession>
<evidence type="ECO:0000313" key="2">
    <source>
        <dbReference type="Proteomes" id="UP001151760"/>
    </source>
</evidence>
<organism evidence="1 2">
    <name type="scientific">Tanacetum coccineum</name>
    <dbReference type="NCBI Taxonomy" id="301880"/>
    <lineage>
        <taxon>Eukaryota</taxon>
        <taxon>Viridiplantae</taxon>
        <taxon>Streptophyta</taxon>
        <taxon>Embryophyta</taxon>
        <taxon>Tracheophyta</taxon>
        <taxon>Spermatophyta</taxon>
        <taxon>Magnoliopsida</taxon>
        <taxon>eudicotyledons</taxon>
        <taxon>Gunneridae</taxon>
        <taxon>Pentapetalae</taxon>
        <taxon>asterids</taxon>
        <taxon>campanulids</taxon>
        <taxon>Asterales</taxon>
        <taxon>Asteraceae</taxon>
        <taxon>Asteroideae</taxon>
        <taxon>Anthemideae</taxon>
        <taxon>Anthemidinae</taxon>
        <taxon>Tanacetum</taxon>
    </lineage>
</organism>
<proteinExistence type="predicted"/>
<sequence length="200" mass="23267">MVSKHPLWSAPNLPVVLMVVPNTPNGLQICSVEKYLSMVESSKATMVESSRVESSKDTDKDYRKLLVTDEMVKYVLEKYRKNWNFKDEIANVIFEDLWIKYEKDDKGKEKEAEHDQLMEKVNKDDKGKGKVHDLQNRVEKLEVDFARAIKGKQANETEYDKGKGKVHDLDDVDFDDLDLENRIKKLEVDFGRMLKVKKAK</sequence>
<protein>
    <submittedName>
        <fullName evidence="1">Uncharacterized protein</fullName>
    </submittedName>
</protein>
<dbReference type="EMBL" id="BQNB010011801">
    <property type="protein sequence ID" value="GJS95342.1"/>
    <property type="molecule type" value="Genomic_DNA"/>
</dbReference>
<dbReference type="Proteomes" id="UP001151760">
    <property type="component" value="Unassembled WGS sequence"/>
</dbReference>
<reference evidence="1" key="2">
    <citation type="submission" date="2022-01" db="EMBL/GenBank/DDBJ databases">
        <authorList>
            <person name="Yamashiro T."/>
            <person name="Shiraishi A."/>
            <person name="Satake H."/>
            <person name="Nakayama K."/>
        </authorList>
    </citation>
    <scope>NUCLEOTIDE SEQUENCE</scope>
</reference>